<keyword evidence="1" id="KW-1133">Transmembrane helix</keyword>
<keyword evidence="1" id="KW-0812">Transmembrane</keyword>
<feature type="transmembrane region" description="Helical" evidence="1">
    <location>
        <begin position="85"/>
        <end position="103"/>
    </location>
</feature>
<dbReference type="EMBL" id="CAEZVY010000083">
    <property type="protein sequence ID" value="CAB4644797.1"/>
    <property type="molecule type" value="Genomic_DNA"/>
</dbReference>
<dbReference type="EMBL" id="CAEZTM010000060">
    <property type="protein sequence ID" value="CAB4577691.1"/>
    <property type="molecule type" value="Genomic_DNA"/>
</dbReference>
<evidence type="ECO:0000313" key="3">
    <source>
        <dbReference type="EMBL" id="CAB4644797.1"/>
    </source>
</evidence>
<accession>A0A6J6K561</accession>
<protein>
    <submittedName>
        <fullName evidence="3">Unannotated protein</fullName>
    </submittedName>
</protein>
<gene>
    <name evidence="2" type="ORF">UFOPK1684_01157</name>
    <name evidence="3" type="ORF">UFOPK2158_00864</name>
</gene>
<evidence type="ECO:0000313" key="2">
    <source>
        <dbReference type="EMBL" id="CAB4577691.1"/>
    </source>
</evidence>
<sequence length="130" mass="13999">MVNDAAYPGSLTAWLVGITPTKRTLVVAGVTGLALAGIVTLATSQMGWGHMVLFLLAFDIGAGWVSNLSQSTRSFWKTRSRALQVSYVILHLALYPVALWVLADSVWVWGFLFMALLGKVGAFVVSLVKS</sequence>
<evidence type="ECO:0000256" key="1">
    <source>
        <dbReference type="SAM" id="Phobius"/>
    </source>
</evidence>
<organism evidence="3">
    <name type="scientific">freshwater metagenome</name>
    <dbReference type="NCBI Taxonomy" id="449393"/>
    <lineage>
        <taxon>unclassified sequences</taxon>
        <taxon>metagenomes</taxon>
        <taxon>ecological metagenomes</taxon>
    </lineage>
</organism>
<keyword evidence="1" id="KW-0472">Membrane</keyword>
<feature type="transmembrane region" description="Helical" evidence="1">
    <location>
        <begin position="109"/>
        <end position="128"/>
    </location>
</feature>
<dbReference type="AlphaFoldDB" id="A0A6J6K561"/>
<reference evidence="3" key="1">
    <citation type="submission" date="2020-05" db="EMBL/GenBank/DDBJ databases">
        <authorList>
            <person name="Chiriac C."/>
            <person name="Salcher M."/>
            <person name="Ghai R."/>
            <person name="Kavagutti S V."/>
        </authorList>
    </citation>
    <scope>NUCLEOTIDE SEQUENCE</scope>
</reference>
<name>A0A6J6K561_9ZZZZ</name>
<feature type="transmembrane region" description="Helical" evidence="1">
    <location>
        <begin position="24"/>
        <end position="42"/>
    </location>
</feature>
<feature type="transmembrane region" description="Helical" evidence="1">
    <location>
        <begin position="48"/>
        <end position="65"/>
    </location>
</feature>
<proteinExistence type="predicted"/>